<dbReference type="Proteomes" id="UP001431902">
    <property type="component" value="Unassembled WGS sequence"/>
</dbReference>
<name>A0ABT6X5U7_9BURK</name>
<reference evidence="2" key="1">
    <citation type="submission" date="2023-05" db="EMBL/GenBank/DDBJ databases">
        <title>Limnohabitans sp. strain HM2-2 Genome sequencing and assembly.</title>
        <authorList>
            <person name="Jung Y."/>
        </authorList>
    </citation>
    <scope>NUCLEOTIDE SEQUENCE</scope>
    <source>
        <strain evidence="2">HM2-2</strain>
    </source>
</reference>
<evidence type="ECO:0000313" key="2">
    <source>
        <dbReference type="EMBL" id="MDI9233486.1"/>
    </source>
</evidence>
<dbReference type="EMBL" id="JASGBH010000004">
    <property type="protein sequence ID" value="MDI9233486.1"/>
    <property type="molecule type" value="Genomic_DNA"/>
</dbReference>
<organism evidence="2 3">
    <name type="scientific">Limnohabitans lacus</name>
    <dbReference type="NCBI Taxonomy" id="3045173"/>
    <lineage>
        <taxon>Bacteria</taxon>
        <taxon>Pseudomonadati</taxon>
        <taxon>Pseudomonadota</taxon>
        <taxon>Betaproteobacteria</taxon>
        <taxon>Burkholderiales</taxon>
        <taxon>Comamonadaceae</taxon>
        <taxon>Limnohabitans</taxon>
    </lineage>
</organism>
<dbReference type="RefSeq" id="WP_283223889.1">
    <property type="nucleotide sequence ID" value="NZ_JASGBH010000004.1"/>
</dbReference>
<comment type="caution">
    <text evidence="2">The sequence shown here is derived from an EMBL/GenBank/DDBJ whole genome shotgun (WGS) entry which is preliminary data.</text>
</comment>
<sequence length="182" mass="20031">MNTTDDSFDSPFDGLFDGPSGLLRQSYAGAVRQRLLEIERAVQSGQRHEVIMLRMQQAGMSASMGTFRKSLSRARIWWRRQLFIQMDGKAVWCPAKVQSSALPDHPSKTQPETGLSGPSPLPAAHQLTVTSASPDLRKPQPQPATDAIDAARAQAPRTKSAPDARRADLDQFFKPKSVFAKT</sequence>
<keyword evidence="3" id="KW-1185">Reference proteome</keyword>
<feature type="compositionally biased region" description="Low complexity" evidence="1">
    <location>
        <begin position="143"/>
        <end position="158"/>
    </location>
</feature>
<feature type="region of interest" description="Disordered" evidence="1">
    <location>
        <begin position="99"/>
        <end position="182"/>
    </location>
</feature>
<proteinExistence type="predicted"/>
<evidence type="ECO:0000313" key="3">
    <source>
        <dbReference type="Proteomes" id="UP001431902"/>
    </source>
</evidence>
<accession>A0ABT6X5U7</accession>
<evidence type="ECO:0000256" key="1">
    <source>
        <dbReference type="SAM" id="MobiDB-lite"/>
    </source>
</evidence>
<feature type="compositionally biased region" description="Basic and acidic residues" evidence="1">
    <location>
        <begin position="160"/>
        <end position="173"/>
    </location>
</feature>
<protein>
    <submittedName>
        <fullName evidence="2">Uncharacterized protein</fullName>
    </submittedName>
</protein>
<gene>
    <name evidence="2" type="ORF">QLQ16_06525</name>
</gene>